<feature type="transmembrane region" description="Helical" evidence="1">
    <location>
        <begin position="74"/>
        <end position="94"/>
    </location>
</feature>
<keyword evidence="1" id="KW-0472">Membrane</keyword>
<accession>A0A174FFI4</accession>
<evidence type="ECO:0000313" key="2">
    <source>
        <dbReference type="EMBL" id="CUO48943.1"/>
    </source>
</evidence>
<gene>
    <name evidence="2" type="ORF">ERS852481_02188</name>
</gene>
<dbReference type="Pfam" id="PF20197">
    <property type="entry name" value="DUF6560"/>
    <property type="match status" value="1"/>
</dbReference>
<dbReference type="AlphaFoldDB" id="A0A174FFI4"/>
<dbReference type="InterPro" id="IPR046690">
    <property type="entry name" value="DUF6560"/>
</dbReference>
<name>A0A174FFI4_9FIRM</name>
<proteinExistence type="predicted"/>
<organism evidence="2 3">
    <name type="scientific">Coprococcus comes</name>
    <dbReference type="NCBI Taxonomy" id="410072"/>
    <lineage>
        <taxon>Bacteria</taxon>
        <taxon>Bacillati</taxon>
        <taxon>Bacillota</taxon>
        <taxon>Clostridia</taxon>
        <taxon>Lachnospirales</taxon>
        <taxon>Lachnospiraceae</taxon>
        <taxon>Coprococcus</taxon>
    </lineage>
</organism>
<feature type="transmembrane region" description="Helical" evidence="1">
    <location>
        <begin position="6"/>
        <end position="21"/>
    </location>
</feature>
<evidence type="ECO:0000313" key="3">
    <source>
        <dbReference type="Proteomes" id="UP000095362"/>
    </source>
</evidence>
<reference evidence="2 3" key="1">
    <citation type="submission" date="2015-09" db="EMBL/GenBank/DDBJ databases">
        <authorList>
            <consortium name="Pathogen Informatics"/>
        </authorList>
    </citation>
    <scope>NUCLEOTIDE SEQUENCE [LARGE SCALE GENOMIC DNA]</scope>
    <source>
        <strain evidence="2 3">2789STDY5834866</strain>
    </source>
</reference>
<sequence>MKYIGGIITAYIVLLVLDIIQSRNHKRTQSIKKFTIRTITDVSFICAIGALFVLVVFIWGFWSEPENFCSKRYLMIIIPFSIIWFGVTFFGMIAPLKGVWEIKVEEDNITVIKMFIFRRHWKISDISYCKMKRGGMNVYVNGRKKKAFFVDGMTDHFDNFIKRMEKEGKEIIIPEPKEKN</sequence>
<feature type="transmembrane region" description="Helical" evidence="1">
    <location>
        <begin position="42"/>
        <end position="62"/>
    </location>
</feature>
<protein>
    <submittedName>
        <fullName evidence="2">Uncharacterized protein</fullName>
    </submittedName>
</protein>
<evidence type="ECO:0000256" key="1">
    <source>
        <dbReference type="SAM" id="Phobius"/>
    </source>
</evidence>
<dbReference type="EMBL" id="CYZK01000015">
    <property type="protein sequence ID" value="CUO48943.1"/>
    <property type="molecule type" value="Genomic_DNA"/>
</dbReference>
<keyword evidence="1" id="KW-0812">Transmembrane</keyword>
<dbReference type="Proteomes" id="UP000095362">
    <property type="component" value="Unassembled WGS sequence"/>
</dbReference>
<keyword evidence="1" id="KW-1133">Transmembrane helix</keyword>
<dbReference type="RefSeq" id="WP_055261579.1">
    <property type="nucleotide sequence ID" value="NZ_CYZK01000015.1"/>
</dbReference>